<dbReference type="PANTHER" id="PTHR11439">
    <property type="entry name" value="GAG-POL-RELATED RETROTRANSPOSON"/>
    <property type="match status" value="1"/>
</dbReference>
<dbReference type="AlphaFoldDB" id="A0AAV8TI35"/>
<name>A0AAV8TI35_9ROSI</name>
<sequence>MFTKSEGSKQVIMLIYVDDLLITGNDNGLIDELKGILHQNFKMKDLGNLRYFLGIEISRSNEGIVLNQRKYALELIQDLGLSGAKPAFTPLEQNLKLTTADFDDSLQLKFDDEILTDAAVYQRLIEKLLYLTHTRPDITYSVQHLSQFMQKPKKSHYDAALRVVRYVKKNPGQGILLSSSGNPRLIAYCDSDWASCLVSRKSVTGFCVKFGNSLISWKSKKQSTISRSSAEAEYRSMASTVAELKWLFGLIAELGIKGSTPAILHCDNQAAIQIAANPVYHERTKHIEIDCHFVRESIQNGFVETRHISTKDQLADILTKGLGNQQHDYLLSKLGVIDIYHRPT</sequence>
<dbReference type="CDD" id="cd09272">
    <property type="entry name" value="RNase_HI_RT_Ty1"/>
    <property type="match status" value="1"/>
</dbReference>
<evidence type="ECO:0000259" key="1">
    <source>
        <dbReference type="Pfam" id="PF07727"/>
    </source>
</evidence>
<dbReference type="Pfam" id="PF07727">
    <property type="entry name" value="RVT_2"/>
    <property type="match status" value="1"/>
</dbReference>
<dbReference type="Proteomes" id="UP001159364">
    <property type="component" value="Linkage Group LG05"/>
</dbReference>
<organism evidence="2 3">
    <name type="scientific">Erythroxylum novogranatense</name>
    <dbReference type="NCBI Taxonomy" id="1862640"/>
    <lineage>
        <taxon>Eukaryota</taxon>
        <taxon>Viridiplantae</taxon>
        <taxon>Streptophyta</taxon>
        <taxon>Embryophyta</taxon>
        <taxon>Tracheophyta</taxon>
        <taxon>Spermatophyta</taxon>
        <taxon>Magnoliopsida</taxon>
        <taxon>eudicotyledons</taxon>
        <taxon>Gunneridae</taxon>
        <taxon>Pentapetalae</taxon>
        <taxon>rosids</taxon>
        <taxon>fabids</taxon>
        <taxon>Malpighiales</taxon>
        <taxon>Erythroxylaceae</taxon>
        <taxon>Erythroxylum</taxon>
    </lineage>
</organism>
<dbReference type="SUPFAM" id="SSF56672">
    <property type="entry name" value="DNA/RNA polymerases"/>
    <property type="match status" value="1"/>
</dbReference>
<evidence type="ECO:0000313" key="3">
    <source>
        <dbReference type="Proteomes" id="UP001159364"/>
    </source>
</evidence>
<dbReference type="EMBL" id="JAIWQS010000005">
    <property type="protein sequence ID" value="KAJ8765618.1"/>
    <property type="molecule type" value="Genomic_DNA"/>
</dbReference>
<accession>A0AAV8TI35</accession>
<comment type="caution">
    <text evidence="2">The sequence shown here is derived from an EMBL/GenBank/DDBJ whole genome shotgun (WGS) entry which is preliminary data.</text>
</comment>
<reference evidence="2 3" key="1">
    <citation type="submission" date="2021-09" db="EMBL/GenBank/DDBJ databases">
        <title>Genomic insights and catalytic innovation underlie evolution of tropane alkaloids biosynthesis.</title>
        <authorList>
            <person name="Wang Y.-J."/>
            <person name="Tian T."/>
            <person name="Huang J.-P."/>
            <person name="Huang S.-X."/>
        </authorList>
    </citation>
    <scope>NUCLEOTIDE SEQUENCE [LARGE SCALE GENOMIC DNA]</scope>
    <source>
        <strain evidence="2">KIB-2018</strain>
        <tissue evidence="2">Leaf</tissue>
    </source>
</reference>
<dbReference type="InterPro" id="IPR043502">
    <property type="entry name" value="DNA/RNA_pol_sf"/>
</dbReference>
<dbReference type="PANTHER" id="PTHR11439:SF511">
    <property type="match status" value="1"/>
</dbReference>
<evidence type="ECO:0000313" key="2">
    <source>
        <dbReference type="EMBL" id="KAJ8765618.1"/>
    </source>
</evidence>
<protein>
    <recommendedName>
        <fullName evidence="1">Reverse transcriptase Ty1/copia-type domain-containing protein</fullName>
    </recommendedName>
</protein>
<gene>
    <name evidence="2" type="ORF">K2173_014740</name>
</gene>
<proteinExistence type="predicted"/>
<feature type="domain" description="Reverse transcriptase Ty1/copia-type" evidence="1">
    <location>
        <begin position="1"/>
        <end position="92"/>
    </location>
</feature>
<keyword evidence="3" id="KW-1185">Reference proteome</keyword>
<dbReference type="InterPro" id="IPR013103">
    <property type="entry name" value="RVT_2"/>
</dbReference>